<dbReference type="PRINTS" id="PR01438">
    <property type="entry name" value="UNVRSLSTRESS"/>
</dbReference>
<evidence type="ECO:0000313" key="4">
    <source>
        <dbReference type="Proteomes" id="UP000248889"/>
    </source>
</evidence>
<keyword evidence="4" id="KW-1185">Reference proteome</keyword>
<evidence type="ECO:0000256" key="1">
    <source>
        <dbReference type="ARBA" id="ARBA00008791"/>
    </source>
</evidence>
<dbReference type="CDD" id="cd00293">
    <property type="entry name" value="USP-like"/>
    <property type="match status" value="1"/>
</dbReference>
<dbReference type="AlphaFoldDB" id="A0A2X0J955"/>
<name>A0A2X0J955_9ACTN</name>
<protein>
    <submittedName>
        <fullName evidence="3">Universal stress protein</fullName>
    </submittedName>
</protein>
<comment type="similarity">
    <text evidence="1">Belongs to the universal stress protein A family.</text>
</comment>
<feature type="domain" description="UspA" evidence="2">
    <location>
        <begin position="160"/>
        <end position="286"/>
    </location>
</feature>
<dbReference type="InterPro" id="IPR006016">
    <property type="entry name" value="UspA"/>
</dbReference>
<feature type="domain" description="UspA" evidence="2">
    <location>
        <begin position="9"/>
        <end position="148"/>
    </location>
</feature>
<proteinExistence type="inferred from homology"/>
<dbReference type="OrthoDB" id="3404132at2"/>
<comment type="caution">
    <text evidence="3">The sequence shown here is derived from an EMBL/GenBank/DDBJ whole genome shotgun (WGS) entry which is preliminary data.</text>
</comment>
<dbReference type="PANTHER" id="PTHR46553">
    <property type="entry name" value="ADENINE NUCLEOTIDE ALPHA HYDROLASES-LIKE SUPERFAMILY PROTEIN"/>
    <property type="match status" value="1"/>
</dbReference>
<dbReference type="PANTHER" id="PTHR46553:SF3">
    <property type="entry name" value="ADENINE NUCLEOTIDE ALPHA HYDROLASES-LIKE SUPERFAMILY PROTEIN"/>
    <property type="match status" value="1"/>
</dbReference>
<organism evidence="3 4">
    <name type="scientific">Streptacidiphilus pinicola</name>
    <dbReference type="NCBI Taxonomy" id="2219663"/>
    <lineage>
        <taxon>Bacteria</taxon>
        <taxon>Bacillati</taxon>
        <taxon>Actinomycetota</taxon>
        <taxon>Actinomycetes</taxon>
        <taxon>Kitasatosporales</taxon>
        <taxon>Streptomycetaceae</taxon>
        <taxon>Streptacidiphilus</taxon>
    </lineage>
</organism>
<dbReference type="Pfam" id="PF00582">
    <property type="entry name" value="Usp"/>
    <property type="match status" value="2"/>
</dbReference>
<gene>
    <name evidence="3" type="ORF">DN069_04640</name>
</gene>
<dbReference type="InterPro" id="IPR014729">
    <property type="entry name" value="Rossmann-like_a/b/a_fold"/>
</dbReference>
<reference evidence="3 4" key="1">
    <citation type="submission" date="2018-06" db="EMBL/GenBank/DDBJ databases">
        <title>Streptacidiphilus pinicola sp. nov., isolated from pine grove soil.</title>
        <authorList>
            <person name="Roh S.G."/>
            <person name="Park S."/>
            <person name="Kim M.-K."/>
            <person name="Yun B.-R."/>
            <person name="Park J."/>
            <person name="Kim M.J."/>
            <person name="Kim Y.S."/>
            <person name="Kim S.B."/>
        </authorList>
    </citation>
    <scope>NUCLEOTIDE SEQUENCE [LARGE SCALE GENOMIC DNA]</scope>
    <source>
        <strain evidence="3 4">MMS16-CNU450</strain>
    </source>
</reference>
<dbReference type="Gene3D" id="3.40.50.620">
    <property type="entry name" value="HUPs"/>
    <property type="match status" value="2"/>
</dbReference>
<evidence type="ECO:0000259" key="2">
    <source>
        <dbReference type="Pfam" id="PF00582"/>
    </source>
</evidence>
<dbReference type="InterPro" id="IPR006015">
    <property type="entry name" value="Universal_stress_UspA"/>
</dbReference>
<dbReference type="EMBL" id="QKYN01000020">
    <property type="protein sequence ID" value="RAG86826.1"/>
    <property type="molecule type" value="Genomic_DNA"/>
</dbReference>
<accession>A0A2X0J955</accession>
<evidence type="ECO:0000313" key="3">
    <source>
        <dbReference type="EMBL" id="RAG86826.1"/>
    </source>
</evidence>
<sequence length="293" mass="30761">MNPPTDRAPVLVGVSRSQADVWAVSWAADEAAARGLPLLILHAQEWPSAIPPGVTPGRGGHLWAAHFRAAGQALVDTARAEALHLHPELDISVAVAEGKPGEVLRRIGGEASLVVLGTRRLSDAEAPFARSRGAGLFGDLPCPVALVPRPEEPQPEQGGTVVVGVDGSAASEAAVAWAYEEAALTASALVAVEVRRPHSAARPGFYEEARLELAEALAGWAEKYPEIEVEQQVLTGHPAYLLAGVAREARCLVVGSHGRGGWHEALLGSTPRSLVHHTHGPLVVVPPQHQGRP</sequence>
<dbReference type="Proteomes" id="UP000248889">
    <property type="component" value="Unassembled WGS sequence"/>
</dbReference>
<dbReference type="SUPFAM" id="SSF52402">
    <property type="entry name" value="Adenine nucleotide alpha hydrolases-like"/>
    <property type="match status" value="2"/>
</dbReference>
<dbReference type="RefSeq" id="WP_111499520.1">
    <property type="nucleotide sequence ID" value="NZ_QKYN01000020.1"/>
</dbReference>